<dbReference type="PANTHER" id="PTHR46190">
    <property type="entry name" value="SI:CH211-201H21.5-RELATED"/>
    <property type="match status" value="1"/>
</dbReference>
<feature type="domain" description="Inosine/uridine-preferring nucleoside hydrolase" evidence="1">
    <location>
        <begin position="7"/>
        <end position="299"/>
    </location>
</feature>
<sequence length="305" mass="32167">MDPRMFLIDTDPGIDDAHALAMAFSGLPPEQLIITTVAGNVGIDVVTENARRLVGALAPGVAVHRGAAGPILGASVEAPHIHGDDGMGGFAWPDAPLAPEAATGAVRAILDAADRYGEQLTIVALGPLTNVALAIRIDPSLPERIGRVVSMGGTPAGWGNASINAEFNVFADPIAAEIVYSTVPLTLITWDLTQQVRFSPAELDSFWAGDSDAAGILRGIHEHRKASDPAIARMPDFGRVDPLAMAIALDETVLVDAVRHPVVVGYGGLGHGVTAVDWKDERSLRPRLTIPTRIDRKRAIELFTV</sequence>
<dbReference type="EMBL" id="CP043732">
    <property type="protein sequence ID" value="QMU97003.1"/>
    <property type="molecule type" value="Genomic_DNA"/>
</dbReference>
<protein>
    <submittedName>
        <fullName evidence="2">Nucleoside hydrolase</fullName>
    </submittedName>
</protein>
<organism evidence="2 3">
    <name type="scientific">Microbacterium esteraromaticum</name>
    <dbReference type="NCBI Taxonomy" id="57043"/>
    <lineage>
        <taxon>Bacteria</taxon>
        <taxon>Bacillati</taxon>
        <taxon>Actinomycetota</taxon>
        <taxon>Actinomycetes</taxon>
        <taxon>Micrococcales</taxon>
        <taxon>Microbacteriaceae</taxon>
        <taxon>Microbacterium</taxon>
    </lineage>
</organism>
<dbReference type="PANTHER" id="PTHR46190:SF1">
    <property type="entry name" value="SI:CH211-201H21.5"/>
    <property type="match status" value="1"/>
</dbReference>
<dbReference type="Pfam" id="PF01156">
    <property type="entry name" value="IU_nuc_hydro"/>
    <property type="match status" value="1"/>
</dbReference>
<evidence type="ECO:0000259" key="1">
    <source>
        <dbReference type="Pfam" id="PF01156"/>
    </source>
</evidence>
<dbReference type="GO" id="GO:0016799">
    <property type="term" value="F:hydrolase activity, hydrolyzing N-glycosyl compounds"/>
    <property type="evidence" value="ECO:0007669"/>
    <property type="project" value="InterPro"/>
</dbReference>
<keyword evidence="2" id="KW-0378">Hydrolase</keyword>
<dbReference type="SUPFAM" id="SSF53590">
    <property type="entry name" value="Nucleoside hydrolase"/>
    <property type="match status" value="1"/>
</dbReference>
<dbReference type="InterPro" id="IPR036452">
    <property type="entry name" value="Ribo_hydro-like"/>
</dbReference>
<proteinExistence type="predicted"/>
<dbReference type="Gene3D" id="3.90.245.10">
    <property type="entry name" value="Ribonucleoside hydrolase-like"/>
    <property type="match status" value="1"/>
</dbReference>
<dbReference type="AlphaFoldDB" id="A0A7D8AF88"/>
<name>A0A7D8AF88_9MICO</name>
<evidence type="ECO:0000313" key="3">
    <source>
        <dbReference type="Proteomes" id="UP000515708"/>
    </source>
</evidence>
<dbReference type="Proteomes" id="UP000515708">
    <property type="component" value="Chromosome"/>
</dbReference>
<accession>A0A7D8AF88</accession>
<evidence type="ECO:0000313" key="2">
    <source>
        <dbReference type="EMBL" id="QMU97003.1"/>
    </source>
</evidence>
<dbReference type="InterPro" id="IPR052775">
    <property type="entry name" value="IUN_hydrolase"/>
</dbReference>
<gene>
    <name evidence="2" type="ORF">FVO59_07020</name>
</gene>
<reference evidence="2 3" key="1">
    <citation type="journal article" date="2020" name="Front. Microbiol.">
        <title>Design of Bacterial Strain-Specific qPCR Assays Using NGS Data and Publicly Available Resources and Its Application to Track Biocontrol Strains.</title>
        <authorList>
            <person name="Hernandez I."/>
            <person name="Sant C."/>
            <person name="Martinez R."/>
            <person name="Fernandez C."/>
        </authorList>
    </citation>
    <scope>NUCLEOTIDE SEQUENCE [LARGE SCALE GENOMIC DNA]</scope>
    <source>
        <strain evidence="2 3">B24</strain>
    </source>
</reference>
<dbReference type="InterPro" id="IPR001910">
    <property type="entry name" value="Inosine/uridine_hydrolase_dom"/>
</dbReference>